<dbReference type="AlphaFoldDB" id="A0AA95F0A5"/>
<comment type="function">
    <text evidence="10">Pyrophosphatase that catalyzes the hydrolysis of nucleoside triphosphates to their monophosphate derivatives, with a high preference for the non-canonical purine nucleotides XTP (xanthosine triphosphate), dITP (deoxyinosine triphosphate) and ITP. Seems to function as a house-cleaning enzyme that removes non-canonical purine nucleotides from the nucleotide pool, thus preventing their incorporation into DNA/RNA and avoiding chromosomal lesions.</text>
</comment>
<feature type="binding site" evidence="10">
    <location>
        <begin position="163"/>
        <end position="166"/>
    </location>
    <ligand>
        <name>substrate</name>
    </ligand>
</feature>
<keyword evidence="7 10" id="KW-0546">Nucleotide metabolism</keyword>
<evidence type="ECO:0000256" key="6">
    <source>
        <dbReference type="ARBA" id="ARBA00022842"/>
    </source>
</evidence>
<keyword evidence="13" id="KW-1185">Reference proteome</keyword>
<dbReference type="EC" id="3.6.1.66" evidence="10"/>
<feature type="binding site" evidence="10">
    <location>
        <begin position="12"/>
        <end position="17"/>
    </location>
    <ligand>
        <name>substrate</name>
    </ligand>
</feature>
<evidence type="ECO:0000256" key="3">
    <source>
        <dbReference type="ARBA" id="ARBA00022723"/>
    </source>
</evidence>
<keyword evidence="3 10" id="KW-0479">Metal-binding</keyword>
<gene>
    <name evidence="12" type="ORF">P0Y55_04445</name>
</gene>
<comment type="catalytic activity">
    <reaction evidence="10">
        <text>ITP + H2O = IMP + diphosphate + H(+)</text>
        <dbReference type="Rhea" id="RHEA:29399"/>
        <dbReference type="ChEBI" id="CHEBI:15377"/>
        <dbReference type="ChEBI" id="CHEBI:15378"/>
        <dbReference type="ChEBI" id="CHEBI:33019"/>
        <dbReference type="ChEBI" id="CHEBI:58053"/>
        <dbReference type="ChEBI" id="CHEBI:61402"/>
        <dbReference type="EC" id="3.6.1.66"/>
    </reaction>
</comment>
<dbReference type="GO" id="GO:0000166">
    <property type="term" value="F:nucleotide binding"/>
    <property type="evidence" value="ECO:0007669"/>
    <property type="project" value="UniProtKB-KW"/>
</dbReference>
<keyword evidence="6 10" id="KW-0460">Magnesium</keyword>
<dbReference type="GO" id="GO:0005829">
    <property type="term" value="C:cytosol"/>
    <property type="evidence" value="ECO:0007669"/>
    <property type="project" value="TreeGrafter"/>
</dbReference>
<keyword evidence="4 10" id="KW-0547">Nucleotide-binding</keyword>
<dbReference type="HAMAP" id="MF_01405">
    <property type="entry name" value="Non_canon_purine_NTPase"/>
    <property type="match status" value="1"/>
</dbReference>
<reference evidence="12" key="1">
    <citation type="submission" date="2023-03" db="EMBL/GenBank/DDBJ databases">
        <title>Andean soil-derived lignocellulolytic bacterial consortium as a source of novel taxa and putative plastic-active enzymes.</title>
        <authorList>
            <person name="Diaz-Garcia L."/>
            <person name="Chuvochina M."/>
            <person name="Feuerriegel G."/>
            <person name="Bunk B."/>
            <person name="Sproer C."/>
            <person name="Streit W.R."/>
            <person name="Rodriguez L.M."/>
            <person name="Overmann J."/>
            <person name="Jimenez D.J."/>
        </authorList>
    </citation>
    <scope>NUCLEOTIDE SEQUENCE</scope>
    <source>
        <strain evidence="12">MAG 2441</strain>
    </source>
</reference>
<comment type="catalytic activity">
    <reaction evidence="9 10">
        <text>XTP + H2O = XMP + diphosphate + H(+)</text>
        <dbReference type="Rhea" id="RHEA:28610"/>
        <dbReference type="ChEBI" id="CHEBI:15377"/>
        <dbReference type="ChEBI" id="CHEBI:15378"/>
        <dbReference type="ChEBI" id="CHEBI:33019"/>
        <dbReference type="ChEBI" id="CHEBI:57464"/>
        <dbReference type="ChEBI" id="CHEBI:61314"/>
        <dbReference type="EC" id="3.6.1.66"/>
    </reaction>
</comment>
<evidence type="ECO:0000256" key="10">
    <source>
        <dbReference type="HAMAP-Rule" id="MF_01405"/>
    </source>
</evidence>
<name>A0AA95F0A5_9BACL</name>
<dbReference type="GO" id="GO:0035870">
    <property type="term" value="F:dITP diphosphatase activity"/>
    <property type="evidence" value="ECO:0007669"/>
    <property type="project" value="UniProtKB-UniRule"/>
</dbReference>
<evidence type="ECO:0000256" key="9">
    <source>
        <dbReference type="ARBA" id="ARBA00052017"/>
    </source>
</evidence>
<comment type="subunit">
    <text evidence="2 10">Homodimer.</text>
</comment>
<dbReference type="CDD" id="cd00515">
    <property type="entry name" value="HAM1"/>
    <property type="match status" value="1"/>
</dbReference>
<accession>A0AA95F0A5</accession>
<feature type="binding site" evidence="10">
    <location>
        <position position="45"/>
    </location>
    <ligand>
        <name>Mg(2+)</name>
        <dbReference type="ChEBI" id="CHEBI:18420"/>
    </ligand>
</feature>
<evidence type="ECO:0000313" key="13">
    <source>
        <dbReference type="Proteomes" id="UP001178662"/>
    </source>
</evidence>
<evidence type="ECO:0000256" key="4">
    <source>
        <dbReference type="ARBA" id="ARBA00022741"/>
    </source>
</evidence>
<dbReference type="PANTHER" id="PTHR11067">
    <property type="entry name" value="INOSINE TRIPHOSPHATE PYROPHOSPHATASE/HAM1 PROTEIN"/>
    <property type="match status" value="1"/>
</dbReference>
<dbReference type="GO" id="GO:0017111">
    <property type="term" value="F:ribonucleoside triphosphate phosphatase activity"/>
    <property type="evidence" value="ECO:0007669"/>
    <property type="project" value="InterPro"/>
</dbReference>
<evidence type="ECO:0000256" key="2">
    <source>
        <dbReference type="ARBA" id="ARBA00011738"/>
    </source>
</evidence>
<keyword evidence="5 10" id="KW-0378">Hydrolase</keyword>
<sequence>MMQSGSTLVIATRNSGKTREFREAFEKLGITVNDLHDVQGIPDIEETGQTFADNALLKAKAVADLIGLPVLADDSGLCVDALNGEPGVYSARYSGEGATDERNNAKLLEQLAVRGQSSNGDLLSAAQFVCALVLYDPSDDSRLDVEGVLDGYILREPLGSDGFGYDPLFWIPSHERSMAQLSVAEKNAISHRGQALSKLIQKLSES</sequence>
<dbReference type="Pfam" id="PF01725">
    <property type="entry name" value="Ham1p_like"/>
    <property type="match status" value="1"/>
</dbReference>
<dbReference type="Proteomes" id="UP001178662">
    <property type="component" value="Chromosome"/>
</dbReference>
<protein>
    <recommendedName>
        <fullName evidence="10">dITP/XTP pyrophosphatase</fullName>
        <ecNumber evidence="10">3.6.1.66</ecNumber>
    </recommendedName>
    <alternativeName>
        <fullName evidence="10">Non-canonical purine NTP pyrophosphatase</fullName>
    </alternativeName>
    <alternativeName>
        <fullName evidence="10">Non-standard purine NTP pyrophosphatase</fullName>
    </alternativeName>
    <alternativeName>
        <fullName evidence="10">Nucleoside-triphosphate diphosphatase</fullName>
    </alternativeName>
    <alternativeName>
        <fullName evidence="10">Nucleoside-triphosphate pyrophosphatase</fullName>
        <shortName evidence="10">NTPase</shortName>
    </alternativeName>
</protein>
<feature type="binding site" evidence="10">
    <location>
        <position position="186"/>
    </location>
    <ligand>
        <name>substrate</name>
    </ligand>
</feature>
<dbReference type="FunFam" id="3.90.950.10:FF:000001">
    <property type="entry name" value="dITP/XTP pyrophosphatase"/>
    <property type="match status" value="1"/>
</dbReference>
<dbReference type="SUPFAM" id="SSF52972">
    <property type="entry name" value="ITPase-like"/>
    <property type="match status" value="1"/>
</dbReference>
<evidence type="ECO:0000256" key="11">
    <source>
        <dbReference type="RuleBase" id="RU003781"/>
    </source>
</evidence>
<feature type="binding site" evidence="10">
    <location>
        <position position="75"/>
    </location>
    <ligand>
        <name>substrate</name>
    </ligand>
</feature>
<comment type="cofactor">
    <cofactor evidence="10">
        <name>Mg(2+)</name>
        <dbReference type="ChEBI" id="CHEBI:18420"/>
    </cofactor>
    <text evidence="10">Binds 1 Mg(2+) ion per subunit.</text>
</comment>
<dbReference type="Gene3D" id="3.90.950.10">
    <property type="match status" value="1"/>
</dbReference>
<evidence type="ECO:0000256" key="8">
    <source>
        <dbReference type="ARBA" id="ARBA00051875"/>
    </source>
</evidence>
<evidence type="ECO:0000256" key="1">
    <source>
        <dbReference type="ARBA" id="ARBA00008023"/>
    </source>
</evidence>
<evidence type="ECO:0000256" key="7">
    <source>
        <dbReference type="ARBA" id="ARBA00023080"/>
    </source>
</evidence>
<proteinExistence type="inferred from homology"/>
<dbReference type="InterPro" id="IPR029001">
    <property type="entry name" value="ITPase-like_fam"/>
</dbReference>
<feature type="active site" description="Proton acceptor" evidence="10">
    <location>
        <position position="74"/>
    </location>
</feature>
<dbReference type="GO" id="GO:0046872">
    <property type="term" value="F:metal ion binding"/>
    <property type="evidence" value="ECO:0007669"/>
    <property type="project" value="UniProtKB-KW"/>
</dbReference>
<dbReference type="GO" id="GO:0009117">
    <property type="term" value="P:nucleotide metabolic process"/>
    <property type="evidence" value="ECO:0007669"/>
    <property type="project" value="UniProtKB-KW"/>
</dbReference>
<organism evidence="12 13">
    <name type="scientific">Candidatus Cohnella colombiensis</name>
    <dbReference type="NCBI Taxonomy" id="3121368"/>
    <lineage>
        <taxon>Bacteria</taxon>
        <taxon>Bacillati</taxon>
        <taxon>Bacillota</taxon>
        <taxon>Bacilli</taxon>
        <taxon>Bacillales</taxon>
        <taxon>Paenibacillaceae</taxon>
        <taxon>Cohnella</taxon>
    </lineage>
</organism>
<evidence type="ECO:0000256" key="5">
    <source>
        <dbReference type="ARBA" id="ARBA00022801"/>
    </source>
</evidence>
<dbReference type="InterPro" id="IPR002637">
    <property type="entry name" value="RdgB/HAM1"/>
</dbReference>
<dbReference type="GO" id="GO:0036222">
    <property type="term" value="F:XTP diphosphatase activity"/>
    <property type="evidence" value="ECO:0007669"/>
    <property type="project" value="UniProtKB-UniRule"/>
</dbReference>
<comment type="similarity">
    <text evidence="1 10 11">Belongs to the HAM1 NTPase family.</text>
</comment>
<dbReference type="NCBIfam" id="NF011397">
    <property type="entry name" value="PRK14822.1"/>
    <property type="match status" value="1"/>
</dbReference>
<dbReference type="GO" id="GO:0009146">
    <property type="term" value="P:purine nucleoside triphosphate catabolic process"/>
    <property type="evidence" value="ECO:0007669"/>
    <property type="project" value="UniProtKB-UniRule"/>
</dbReference>
<dbReference type="NCBIfam" id="TIGR00042">
    <property type="entry name" value="RdgB/HAM1 family non-canonical purine NTP pyrophosphatase"/>
    <property type="match status" value="1"/>
</dbReference>
<feature type="binding site" evidence="10">
    <location>
        <begin position="191"/>
        <end position="192"/>
    </location>
    <ligand>
        <name>substrate</name>
    </ligand>
</feature>
<dbReference type="EMBL" id="CP119317">
    <property type="protein sequence ID" value="WEK55317.1"/>
    <property type="molecule type" value="Genomic_DNA"/>
</dbReference>
<comment type="catalytic activity">
    <reaction evidence="8 10">
        <text>dITP + H2O = dIMP + diphosphate + H(+)</text>
        <dbReference type="Rhea" id="RHEA:28342"/>
        <dbReference type="ChEBI" id="CHEBI:15377"/>
        <dbReference type="ChEBI" id="CHEBI:15378"/>
        <dbReference type="ChEBI" id="CHEBI:33019"/>
        <dbReference type="ChEBI" id="CHEBI:61194"/>
        <dbReference type="ChEBI" id="CHEBI:61382"/>
        <dbReference type="EC" id="3.6.1.66"/>
    </reaction>
</comment>
<dbReference type="InterPro" id="IPR020922">
    <property type="entry name" value="dITP/XTP_pyrophosphatase"/>
</dbReference>
<dbReference type="GO" id="GO:0036220">
    <property type="term" value="F:ITP diphosphatase activity"/>
    <property type="evidence" value="ECO:0007669"/>
    <property type="project" value="UniProtKB-UniRule"/>
</dbReference>
<evidence type="ECO:0000313" key="12">
    <source>
        <dbReference type="EMBL" id="WEK55317.1"/>
    </source>
</evidence>
<dbReference type="PANTHER" id="PTHR11067:SF9">
    <property type="entry name" value="INOSINE TRIPHOSPHATE PYROPHOSPHATASE"/>
    <property type="match status" value="1"/>
</dbReference>
<feature type="binding site" evidence="10">
    <location>
        <position position="74"/>
    </location>
    <ligand>
        <name>Mg(2+)</name>
        <dbReference type="ChEBI" id="CHEBI:18420"/>
    </ligand>
</feature>